<keyword evidence="3" id="KW-0862">Zinc</keyword>
<dbReference type="GO" id="GO:0046872">
    <property type="term" value="F:metal ion binding"/>
    <property type="evidence" value="ECO:0007669"/>
    <property type="project" value="UniProtKB-KW"/>
</dbReference>
<evidence type="ECO:0000313" key="6">
    <source>
        <dbReference type="EMBL" id="AYO29371.1"/>
    </source>
</evidence>
<dbReference type="Gene3D" id="1.20.1090.10">
    <property type="entry name" value="Dehydroquinate synthase-like - alpha domain"/>
    <property type="match status" value="1"/>
</dbReference>
<feature type="binding site" evidence="4">
    <location>
        <position position="131"/>
    </location>
    <ligand>
        <name>NAD(+)</name>
        <dbReference type="ChEBI" id="CHEBI:57540"/>
    </ligand>
</feature>
<dbReference type="KEGG" id="bacg:D2962_01020"/>
<dbReference type="RefSeq" id="WP_122013845.1">
    <property type="nucleotide sequence ID" value="NZ_CP033169.1"/>
</dbReference>
<sequence length="363" mass="39398">MHLVMASPNRYIQEPGILKTAGEHIAPIGRKVLLVGDNTTLSVVEPDLYESLDRTGLEYKKEVFGGEVTDAETQRIAKLAEDESFDVIAGVGGGKAIDTAKAAAAFSNRPLVTIPTIAATCAAWTPLSVFYNEEGAFIRYTVFQNSPRLTLADTRIIAEAPVRYFNAGIADTVVKWYEAEASSANKNKNIPTVAGLSMARLCAETLFEYGIQASHDVEQKKPTEAVQKCIDAIIALSGMVGGLGSDNCRIAAAHAIHNGFCVLEKTHHLFHGEKVAFATIVQLTMEKRSEDEINKLIDFLKGIHQPVTLEDMCEGGFTGEELTRVAEASCVPEESIHNMPFTVTPDMVKDAILEADRLGMGRK</sequence>
<dbReference type="Pfam" id="PF00465">
    <property type="entry name" value="Fe-ADH"/>
    <property type="match status" value="1"/>
</dbReference>
<evidence type="ECO:0000256" key="2">
    <source>
        <dbReference type="ARBA" id="ARBA00023002"/>
    </source>
</evidence>
<name>A0A3G2R242_9FIRM</name>
<proteinExistence type="predicted"/>
<organism evidence="6 7">
    <name type="scientific">Biomaibacter acetigenes</name>
    <dbReference type="NCBI Taxonomy" id="2316383"/>
    <lineage>
        <taxon>Bacteria</taxon>
        <taxon>Bacillati</taxon>
        <taxon>Bacillota</taxon>
        <taxon>Clostridia</taxon>
        <taxon>Thermosediminibacterales</taxon>
        <taxon>Tepidanaerobacteraceae</taxon>
        <taxon>Biomaibacter</taxon>
    </lineage>
</organism>
<comment type="cofactor">
    <cofactor evidence="3">
        <name>Zn(2+)</name>
        <dbReference type="ChEBI" id="CHEBI:29105"/>
    </cofactor>
    <text evidence="3">Binds 1 zinc ion per subunit.</text>
</comment>
<feature type="binding site" evidence="3">
    <location>
        <position position="271"/>
    </location>
    <ligand>
        <name>glycerol</name>
        <dbReference type="ChEBI" id="CHEBI:17754"/>
    </ligand>
</feature>
<reference evidence="6 7" key="1">
    <citation type="submission" date="2018-10" db="EMBL/GenBank/DDBJ databases">
        <authorList>
            <person name="Zhang X."/>
        </authorList>
    </citation>
    <scope>NUCLEOTIDE SEQUENCE [LARGE SCALE GENOMIC DNA]</scope>
    <source>
        <strain evidence="6 7">SK-G1</strain>
    </source>
</reference>
<evidence type="ECO:0000256" key="3">
    <source>
        <dbReference type="PIRSR" id="PIRSR000112-1"/>
    </source>
</evidence>
<feature type="binding site" evidence="4">
    <location>
        <position position="127"/>
    </location>
    <ligand>
        <name>NAD(+)</name>
        <dbReference type="ChEBI" id="CHEBI:57540"/>
    </ligand>
</feature>
<keyword evidence="2" id="KW-0560">Oxidoreductase</keyword>
<keyword evidence="1 3" id="KW-0479">Metal-binding</keyword>
<keyword evidence="4" id="KW-0520">NAD</keyword>
<keyword evidence="7" id="KW-1185">Reference proteome</keyword>
<dbReference type="CDD" id="cd08550">
    <property type="entry name" value="GlyDH-like"/>
    <property type="match status" value="1"/>
</dbReference>
<dbReference type="PIRSF" id="PIRSF000112">
    <property type="entry name" value="Glycerol_dehydrogenase"/>
    <property type="match status" value="1"/>
</dbReference>
<dbReference type="AlphaFoldDB" id="A0A3G2R242"/>
<accession>A0A3G2R242</accession>
<dbReference type="EMBL" id="CP033169">
    <property type="protein sequence ID" value="AYO29371.1"/>
    <property type="molecule type" value="Genomic_DNA"/>
</dbReference>
<gene>
    <name evidence="6" type="ORF">D2962_01020</name>
</gene>
<dbReference type="InterPro" id="IPR001670">
    <property type="entry name" value="ADH_Fe/GldA"/>
</dbReference>
<feature type="binding site" evidence="3">
    <location>
        <position position="254"/>
    </location>
    <ligand>
        <name>glycerol</name>
        <dbReference type="ChEBI" id="CHEBI:17754"/>
    </ligand>
</feature>
<feature type="binding site" evidence="4">
    <location>
        <position position="37"/>
    </location>
    <ligand>
        <name>NAD(+)</name>
        <dbReference type="ChEBI" id="CHEBI:57540"/>
    </ligand>
</feature>
<feature type="binding site" evidence="4">
    <location>
        <position position="125"/>
    </location>
    <ligand>
        <name>NAD(+)</name>
        <dbReference type="ChEBI" id="CHEBI:57540"/>
    </ligand>
</feature>
<dbReference type="PANTHER" id="PTHR43616:SF3">
    <property type="entry name" value="HYDROXYCARBOXYLATE DEHYDROGENASE A"/>
    <property type="match status" value="1"/>
</dbReference>
<evidence type="ECO:0000256" key="1">
    <source>
        <dbReference type="ARBA" id="ARBA00022723"/>
    </source>
</evidence>
<dbReference type="SUPFAM" id="SSF56796">
    <property type="entry name" value="Dehydroquinate synthase-like"/>
    <property type="match status" value="1"/>
</dbReference>
<evidence type="ECO:0000259" key="5">
    <source>
        <dbReference type="Pfam" id="PF00465"/>
    </source>
</evidence>
<dbReference type="PANTHER" id="PTHR43616">
    <property type="entry name" value="GLYCEROL DEHYDROGENASE"/>
    <property type="match status" value="1"/>
</dbReference>
<evidence type="ECO:0000256" key="4">
    <source>
        <dbReference type="PIRSR" id="PIRSR000112-3"/>
    </source>
</evidence>
<feature type="binding site" evidence="4">
    <location>
        <begin position="94"/>
        <end position="98"/>
    </location>
    <ligand>
        <name>NAD(+)</name>
        <dbReference type="ChEBI" id="CHEBI:57540"/>
    </ligand>
</feature>
<dbReference type="GO" id="GO:0016614">
    <property type="term" value="F:oxidoreductase activity, acting on CH-OH group of donors"/>
    <property type="evidence" value="ECO:0007669"/>
    <property type="project" value="InterPro"/>
</dbReference>
<protein>
    <submittedName>
        <fullName evidence="6">Iron-containing alcohol dehydrogenase</fullName>
    </submittedName>
</protein>
<dbReference type="NCBIfam" id="NF006941">
    <property type="entry name" value="PRK09423.1"/>
    <property type="match status" value="1"/>
</dbReference>
<dbReference type="Proteomes" id="UP000280960">
    <property type="component" value="Chromosome"/>
</dbReference>
<dbReference type="InterPro" id="IPR016205">
    <property type="entry name" value="Glycerol_DH"/>
</dbReference>
<evidence type="ECO:0000313" key="7">
    <source>
        <dbReference type="Proteomes" id="UP000280960"/>
    </source>
</evidence>
<feature type="binding site" evidence="3">
    <location>
        <position position="171"/>
    </location>
    <ligand>
        <name>glycerol</name>
        <dbReference type="ChEBI" id="CHEBI:17754"/>
    </ligand>
</feature>
<feature type="domain" description="Alcohol dehydrogenase iron-type/glycerol dehydrogenase GldA" evidence="5">
    <location>
        <begin position="8"/>
        <end position="153"/>
    </location>
</feature>
<dbReference type="Gene3D" id="3.40.50.1970">
    <property type="match status" value="1"/>
</dbReference>